<reference evidence="1 2" key="2">
    <citation type="journal article" date="2024" name="Int. J. Syst. Evol. Microbiol.">
        <title>Promethearchaeum syntrophicum gen. nov., sp. nov., an anaerobic, obligately syntrophic archaeon, the first isolate of the lineage 'Asgard' archaea, and proposal of the new archaeal phylum Promethearchaeota phyl. nov. and kingdom Promethearchaeati regn. nov.</title>
        <authorList>
            <person name="Imachi H."/>
            <person name="Nobu M.K."/>
            <person name="Kato S."/>
            <person name="Takaki Y."/>
            <person name="Miyazaki M."/>
            <person name="Miyata M."/>
            <person name="Ogawara M."/>
            <person name="Saito Y."/>
            <person name="Sakai S."/>
            <person name="Tahara Y.O."/>
            <person name="Takano Y."/>
            <person name="Tasumi E."/>
            <person name="Uematsu K."/>
            <person name="Yoshimura T."/>
            <person name="Itoh T."/>
            <person name="Ohkuma M."/>
            <person name="Takai K."/>
        </authorList>
    </citation>
    <scope>NUCLEOTIDE SEQUENCE [LARGE SCALE GENOMIC DNA]</scope>
    <source>
        <strain evidence="1 2">MK-D1</strain>
    </source>
</reference>
<sequence length="102" mass="11734">MSVIAAKKAEQKKGPEAIFLYMGLTFGVVIILELFLYLVFSWELSQSFMVSIMYFLMLGALCIGITSFIREHSLQYSNFKNWFYSFLFISILVGAVLGAYMW</sequence>
<gene>
    <name evidence="1" type="ORF">DSAG12_00638</name>
</gene>
<evidence type="ECO:0000313" key="2">
    <source>
        <dbReference type="Proteomes" id="UP000321408"/>
    </source>
</evidence>
<dbReference type="AlphaFoldDB" id="A0A5B9D767"/>
<accession>A0A5B9D767</accession>
<protein>
    <submittedName>
        <fullName evidence="1">Uncharacterized protein</fullName>
    </submittedName>
</protein>
<proteinExistence type="predicted"/>
<evidence type="ECO:0000313" key="1">
    <source>
        <dbReference type="EMBL" id="QEE14821.2"/>
    </source>
</evidence>
<keyword evidence="2" id="KW-1185">Reference proteome</keyword>
<dbReference type="KEGG" id="psyt:DSAG12_00638"/>
<dbReference type="Proteomes" id="UP000321408">
    <property type="component" value="Chromosome"/>
</dbReference>
<organism evidence="1 2">
    <name type="scientific">Promethearchaeum syntrophicum</name>
    <dbReference type="NCBI Taxonomy" id="2594042"/>
    <lineage>
        <taxon>Archaea</taxon>
        <taxon>Promethearchaeati</taxon>
        <taxon>Promethearchaeota</taxon>
        <taxon>Promethearchaeia</taxon>
        <taxon>Promethearchaeales</taxon>
        <taxon>Promethearchaeaceae</taxon>
        <taxon>Promethearchaeum</taxon>
    </lineage>
</organism>
<reference evidence="1 2" key="1">
    <citation type="journal article" date="2020" name="Nature">
        <title>Isolation of an archaeon at the prokaryote-eukaryote interface.</title>
        <authorList>
            <person name="Imachi H."/>
            <person name="Nobu M.K."/>
            <person name="Nakahara N."/>
            <person name="Morono Y."/>
            <person name="Ogawara M."/>
            <person name="Takaki Y."/>
            <person name="Takano Y."/>
            <person name="Uematsu K."/>
            <person name="Ikuta T."/>
            <person name="Ito M."/>
            <person name="Matsui Y."/>
            <person name="Miyazaki M."/>
            <person name="Murata K."/>
            <person name="Saito Y."/>
            <person name="Sakai S."/>
            <person name="Song C."/>
            <person name="Tasumi E."/>
            <person name="Yamanaka Y."/>
            <person name="Yamaguchi T."/>
            <person name="Kamagata Y."/>
            <person name="Tamaki H."/>
            <person name="Takai K."/>
        </authorList>
    </citation>
    <scope>NUCLEOTIDE SEQUENCE [LARGE SCALE GENOMIC DNA]</scope>
    <source>
        <strain evidence="1 2">MK-D1</strain>
    </source>
</reference>
<name>A0A5B9D767_9ARCH</name>
<dbReference type="EMBL" id="CP042905">
    <property type="protein sequence ID" value="QEE14821.2"/>
    <property type="molecule type" value="Genomic_DNA"/>
</dbReference>